<dbReference type="KEGG" id="hprf:HLPR_20530"/>
<sequence length="51" mass="5708">MNLENEKREVKQEIKEFNIEKMRLDLSDVENIEELVVPGGSGAGCNCKTGL</sequence>
<dbReference type="Proteomes" id="UP001321786">
    <property type="component" value="Chromosome"/>
</dbReference>
<gene>
    <name evidence="1" type="ORF">HLPR_20530</name>
</gene>
<dbReference type="RefSeq" id="WP_338535342.1">
    <property type="nucleotide sequence ID" value="NZ_AP028654.1"/>
</dbReference>
<evidence type="ECO:0000313" key="1">
    <source>
        <dbReference type="EMBL" id="BEP29722.1"/>
    </source>
</evidence>
<accession>A0AAU9EAA5</accession>
<name>A0AAU9EAA5_9FIRM</name>
<keyword evidence="2" id="KW-1185">Reference proteome</keyword>
<dbReference type="EMBL" id="AP028654">
    <property type="protein sequence ID" value="BEP29722.1"/>
    <property type="molecule type" value="Genomic_DNA"/>
</dbReference>
<reference evidence="1 2" key="1">
    <citation type="submission" date="2023-08" db="EMBL/GenBank/DDBJ databases">
        <title>Helicovermis profunda gen. nov., sp. nov., a novel mesophilic, fermentative bacterium within the Bacillota from a deep-sea hydrothermal vent chimney.</title>
        <authorList>
            <person name="Miyazaki U."/>
            <person name="Mizutani D."/>
            <person name="Hashimoto Y."/>
            <person name="Tame A."/>
            <person name="Sawayama S."/>
            <person name="Miyazaki J."/>
            <person name="Takai K."/>
            <person name="Nakagawa S."/>
        </authorList>
    </citation>
    <scope>NUCLEOTIDE SEQUENCE [LARGE SCALE GENOMIC DNA]</scope>
    <source>
        <strain evidence="1 2">S502</strain>
    </source>
</reference>
<protein>
    <submittedName>
        <fullName evidence="1">Uncharacterized protein</fullName>
    </submittedName>
</protein>
<proteinExistence type="predicted"/>
<evidence type="ECO:0000313" key="2">
    <source>
        <dbReference type="Proteomes" id="UP001321786"/>
    </source>
</evidence>
<organism evidence="1 2">
    <name type="scientific">Helicovermis profundi</name>
    <dbReference type="NCBI Taxonomy" id="3065157"/>
    <lineage>
        <taxon>Bacteria</taxon>
        <taxon>Bacillati</taxon>
        <taxon>Bacillota</taxon>
        <taxon>Clostridia</taxon>
        <taxon>Helicovermis</taxon>
    </lineage>
</organism>
<dbReference type="AlphaFoldDB" id="A0AAU9EAA5"/>